<feature type="chain" id="PRO_5044834740" evidence="1">
    <location>
        <begin position="24"/>
        <end position="131"/>
    </location>
</feature>
<dbReference type="RefSeq" id="WP_131734097.1">
    <property type="nucleotide sequence ID" value="NZ_CAACYD010000006.1"/>
</dbReference>
<feature type="signal peptide" evidence="1">
    <location>
        <begin position="1"/>
        <end position="23"/>
    </location>
</feature>
<evidence type="ECO:0000313" key="3">
    <source>
        <dbReference type="Proteomes" id="UP000360750"/>
    </source>
</evidence>
<comment type="caution">
    <text evidence="2">The sequence shown here is derived from an EMBL/GenBank/DDBJ whole genome shotgun (WGS) entry which is preliminary data.</text>
</comment>
<name>A0ABD7V1V3_9ACTN</name>
<evidence type="ECO:0000313" key="2">
    <source>
        <dbReference type="EMBL" id="VFA88323.1"/>
    </source>
</evidence>
<dbReference type="EMBL" id="CAACYD010000006">
    <property type="protein sequence ID" value="VFA88323.1"/>
    <property type="molecule type" value="Genomic_DNA"/>
</dbReference>
<dbReference type="AlphaFoldDB" id="A0ABD7V1V3"/>
<dbReference type="GeneID" id="60749876"/>
<sequence>MTTTKIRLAAAGASLAIAAGALAAAGATQATASSVAPSCNAHQQHVTSVVTANSAATICRWGDGDLEYRGLARSTGDTIRLPVSEVHEQENGSGRLVYVAHNNGYRYLLFDGLGLSIVGPDGLLISSEDAI</sequence>
<reference evidence="2 3" key="1">
    <citation type="submission" date="2019-02" db="EMBL/GenBank/DDBJ databases">
        <authorList>
            <consortium name="Pathogen Informatics"/>
        </authorList>
    </citation>
    <scope>NUCLEOTIDE SEQUENCE [LARGE SCALE GENOMIC DNA]</scope>
    <source>
        <strain evidence="2 3">3012STDY6756503</strain>
    </source>
</reference>
<dbReference type="Proteomes" id="UP000360750">
    <property type="component" value="Unassembled WGS sequence"/>
</dbReference>
<evidence type="ECO:0000256" key="1">
    <source>
        <dbReference type="SAM" id="SignalP"/>
    </source>
</evidence>
<keyword evidence="1" id="KW-0732">Signal</keyword>
<gene>
    <name evidence="2" type="ORF">NCTC8139_01867</name>
</gene>
<protein>
    <submittedName>
        <fullName evidence="2">Uncharacterized protein</fullName>
    </submittedName>
</protein>
<proteinExistence type="predicted"/>
<accession>A0ABD7V1V3</accession>
<organism evidence="2 3">
    <name type="scientific">Gordonia paraffinivorans</name>
    <dbReference type="NCBI Taxonomy" id="175628"/>
    <lineage>
        <taxon>Bacteria</taxon>
        <taxon>Bacillati</taxon>
        <taxon>Actinomycetota</taxon>
        <taxon>Actinomycetes</taxon>
        <taxon>Mycobacteriales</taxon>
        <taxon>Gordoniaceae</taxon>
        <taxon>Gordonia</taxon>
    </lineage>
</organism>